<proteinExistence type="predicted"/>
<dbReference type="KEGG" id="tsl:A3L11_00310"/>
<evidence type="ECO:0000256" key="2">
    <source>
        <dbReference type="SAM" id="Phobius"/>
    </source>
</evidence>
<dbReference type="AlphaFoldDB" id="A0A2Z2MH65"/>
<dbReference type="InterPro" id="IPR033704">
    <property type="entry name" value="dUTPase_trimeric"/>
</dbReference>
<keyword evidence="2" id="KW-0472">Membrane</keyword>
<dbReference type="Gene3D" id="2.70.40.10">
    <property type="match status" value="1"/>
</dbReference>
<evidence type="ECO:0000313" key="4">
    <source>
        <dbReference type="Proteomes" id="UP000250125"/>
    </source>
</evidence>
<keyword evidence="2" id="KW-0812">Transmembrane</keyword>
<protein>
    <submittedName>
        <fullName evidence="3">Uncharacterized protein</fullName>
    </submittedName>
</protein>
<gene>
    <name evidence="3" type="ORF">A3L11_00310</name>
</gene>
<dbReference type="SUPFAM" id="SSF51283">
    <property type="entry name" value="dUTPase-like"/>
    <property type="match status" value="1"/>
</dbReference>
<feature type="transmembrane region" description="Helical" evidence="2">
    <location>
        <begin position="356"/>
        <end position="374"/>
    </location>
</feature>
<accession>A0A2Z2MH65</accession>
<evidence type="ECO:0000256" key="1">
    <source>
        <dbReference type="ARBA" id="ARBA00022801"/>
    </source>
</evidence>
<organism evidence="3 4">
    <name type="scientific">Thermococcus siculi</name>
    <dbReference type="NCBI Taxonomy" id="72803"/>
    <lineage>
        <taxon>Archaea</taxon>
        <taxon>Methanobacteriati</taxon>
        <taxon>Methanobacteriota</taxon>
        <taxon>Thermococci</taxon>
        <taxon>Thermococcales</taxon>
        <taxon>Thermococcaceae</taxon>
        <taxon>Thermococcus</taxon>
    </lineage>
</organism>
<dbReference type="CDD" id="cd07557">
    <property type="entry name" value="trimeric_dUTPase"/>
    <property type="match status" value="1"/>
</dbReference>
<keyword evidence="4" id="KW-1185">Reference proteome</keyword>
<dbReference type="EMBL" id="CP015103">
    <property type="protein sequence ID" value="ASJ07752.1"/>
    <property type="molecule type" value="Genomic_DNA"/>
</dbReference>
<keyword evidence="2" id="KW-1133">Transmembrane helix</keyword>
<dbReference type="Pfam" id="PF22769">
    <property type="entry name" value="DCD"/>
    <property type="match status" value="1"/>
</dbReference>
<dbReference type="GO" id="GO:0008829">
    <property type="term" value="F:dCTP deaminase activity"/>
    <property type="evidence" value="ECO:0007669"/>
    <property type="project" value="InterPro"/>
</dbReference>
<reference evidence="3 4" key="1">
    <citation type="submission" date="2016-04" db="EMBL/GenBank/DDBJ databases">
        <title>Complete genome sequence of Thermococcus siculi type strain RG-20.</title>
        <authorList>
            <person name="Oger P.M."/>
        </authorList>
    </citation>
    <scope>NUCLEOTIDE SEQUENCE [LARGE SCALE GENOMIC DNA]</scope>
    <source>
        <strain evidence="3 4">RG-20</strain>
    </source>
</reference>
<dbReference type="GO" id="GO:0006229">
    <property type="term" value="P:dUTP biosynthetic process"/>
    <property type="evidence" value="ECO:0007669"/>
    <property type="project" value="InterPro"/>
</dbReference>
<dbReference type="InterPro" id="IPR036157">
    <property type="entry name" value="dUTPase-like_sf"/>
</dbReference>
<dbReference type="InterPro" id="IPR011962">
    <property type="entry name" value="dCTP_deaminase"/>
</dbReference>
<name>A0A2Z2MH65_9EURY</name>
<sequence>MSVLGREEILKRITVGEIILLGKLIEILNDRDTPKCVSEIKDLRRKYLKFYLDFQNGHLSTWKNITRNFKELYEEQKRILSSHLLVSLSNSSEITAVKCLSWCRSSSVVGVSMIGSEVDFEKCRINLIRSIHHEWKCYFAKNEGNILPECWDDDVYRGVKDLINDLVKNPLQSEFPPDSIPSNIPSPIFLSNFEVDNLGMGNYDLSLGPEVYVTSMSQPKWFSSVSETASIPPGAFALLLTNEYILLPPDVYGLISLRFSHKVKGLTNVSGFHIDPGYCGRILFGVYNAGSGDVYLEYRKPTFVITFMDLGNSTSKLMGIYTKKSYDYIPVEYIEKLRGDPVSLRELDKRVKILETITYVILASFVLAVLMFALQQWK</sequence>
<dbReference type="Proteomes" id="UP000250125">
    <property type="component" value="Chromosome"/>
</dbReference>
<keyword evidence="1" id="KW-0378">Hydrolase</keyword>
<evidence type="ECO:0000313" key="3">
    <source>
        <dbReference type="EMBL" id="ASJ07752.1"/>
    </source>
</evidence>